<evidence type="ECO:0000313" key="2">
    <source>
        <dbReference type="EMBL" id="PJG54654.1"/>
    </source>
</evidence>
<protein>
    <recommendedName>
        <fullName evidence="1">Phage tail lysozyme domain-containing protein</fullName>
    </recommendedName>
</protein>
<dbReference type="RefSeq" id="WP_100232440.1">
    <property type="nucleotide sequence ID" value="NZ_PGVG01000009.1"/>
</dbReference>
<dbReference type="Gene3D" id="1.10.530.10">
    <property type="match status" value="1"/>
</dbReference>
<reference evidence="2 3" key="1">
    <citation type="submission" date="2017-11" db="EMBL/GenBank/DDBJ databases">
        <title>Bradyrhizobium forestalis sp. nov., an efficient nitrogen-fixing bacterium isolated from nodules of forest legume species in the Amazon.</title>
        <authorList>
            <person name="Costa E.M."/>
            <person name="Guimaraes A."/>
            <person name="Carvalho T.S."/>
            <person name="Rodrigues T.L."/>
            <person name="Ribeiro P.R.A."/>
            <person name="Lebbe L."/>
            <person name="Willems A."/>
            <person name="Moreira F.M.S."/>
        </authorList>
    </citation>
    <scope>NUCLEOTIDE SEQUENCE [LARGE SCALE GENOMIC DNA]</scope>
    <source>
        <strain evidence="2 3">INPA54B</strain>
    </source>
</reference>
<dbReference type="EMBL" id="PGVG01000009">
    <property type="protein sequence ID" value="PJG54654.1"/>
    <property type="molecule type" value="Genomic_DNA"/>
</dbReference>
<dbReference type="InterPro" id="IPR041219">
    <property type="entry name" value="Phage_lysozyme2"/>
</dbReference>
<gene>
    <name evidence="2" type="ORF">CVM73_13400</name>
</gene>
<sequence length="598" mass="65356">MLYRIKAAETELRASASDTAASNGTLFEGEDIGEGIETADRLWLKVDFGPLPSQKGFVLAADCQDQAGEPRRQVPRESFVHACVTTELRFNDDAAIKPWPVLADFLVARAIIETGIGNAQPIIPGSDGVGPLQVSRKEWAAFVANGGALVRHATEVDRQDPIRQIDAAAYRMHDDTAKLSKIRTPEGSNDPFVPQFLDVFFAYLTDSPEAALALRDAMVTLENRTEPVTKFLHGPLTDDQISFVHNARTRFFGSQSSPKTLNEVVTGVGDILDKALKQAFDDIKRFIPEAVPVTSVPELGGAGATFVEKAPIIMRALMADFGFKDFQAAAILGNIGQECGGFTLFQERHPISGRGGIGWCQWTADRRVNYENFCRDNQLDPQSDKANYSFMKHEMTNTSERGVVARLQATTEINAATELFMRVYERPGIPALEKRQTWAQRALSAFKGIGTLGTDAQTLQQQINAGRIIFDSATLKNELLGLNTGTKVSPKLQALVLKISQLVPVIRISSLVRSGTGSHHTEGRAVDIGNEEIAGGLLPLIATADQVVQLGIDELIFDAAILHEADRNKFNFDQGAKHNFNESTLNQHGNHIHFAVLA</sequence>
<organism evidence="2 3">
    <name type="scientific">Bradyrhizobium forestalis</name>
    <dbReference type="NCBI Taxonomy" id="1419263"/>
    <lineage>
        <taxon>Bacteria</taxon>
        <taxon>Pseudomonadati</taxon>
        <taxon>Pseudomonadota</taxon>
        <taxon>Alphaproteobacteria</taxon>
        <taxon>Hyphomicrobiales</taxon>
        <taxon>Nitrobacteraceae</taxon>
        <taxon>Bradyrhizobium</taxon>
    </lineage>
</organism>
<dbReference type="Proteomes" id="UP000231194">
    <property type="component" value="Unassembled WGS sequence"/>
</dbReference>
<dbReference type="OrthoDB" id="5395100at2"/>
<dbReference type="Pfam" id="PF18013">
    <property type="entry name" value="Phage_lysozyme2"/>
    <property type="match status" value="1"/>
</dbReference>
<evidence type="ECO:0000259" key="1">
    <source>
        <dbReference type="Pfam" id="PF18013"/>
    </source>
</evidence>
<evidence type="ECO:0000313" key="3">
    <source>
        <dbReference type="Proteomes" id="UP000231194"/>
    </source>
</evidence>
<dbReference type="AlphaFoldDB" id="A0A2M8R9Z9"/>
<proteinExistence type="predicted"/>
<accession>A0A2M8R9Z9</accession>
<feature type="domain" description="Phage tail lysozyme" evidence="1">
    <location>
        <begin position="310"/>
        <end position="446"/>
    </location>
</feature>
<name>A0A2M8R9Z9_9BRAD</name>
<comment type="caution">
    <text evidence="2">The sequence shown here is derived from an EMBL/GenBank/DDBJ whole genome shotgun (WGS) entry which is preliminary data.</text>
</comment>
<keyword evidence="3" id="KW-1185">Reference proteome</keyword>